<organism evidence="1 2">
    <name type="scientific">Frisingicoccus caecimuris</name>
    <dbReference type="NCBI Taxonomy" id="1796636"/>
    <lineage>
        <taxon>Bacteria</taxon>
        <taxon>Bacillati</taxon>
        <taxon>Bacillota</taxon>
        <taxon>Clostridia</taxon>
        <taxon>Lachnospirales</taxon>
        <taxon>Lachnospiraceae</taxon>
        <taxon>Frisingicoccus</taxon>
    </lineage>
</organism>
<protein>
    <submittedName>
        <fullName evidence="1">Uncharacterized protein</fullName>
    </submittedName>
</protein>
<proteinExistence type="predicted"/>
<dbReference type="AlphaFoldDB" id="A0A4R2LJ71"/>
<keyword evidence="2" id="KW-1185">Reference proteome</keyword>
<dbReference type="EMBL" id="SLXA01000003">
    <property type="protein sequence ID" value="TCO85338.1"/>
    <property type="molecule type" value="Genomic_DNA"/>
</dbReference>
<comment type="caution">
    <text evidence="1">The sequence shown here is derived from an EMBL/GenBank/DDBJ whole genome shotgun (WGS) entry which is preliminary data.</text>
</comment>
<accession>A0A4R2LJ71</accession>
<name>A0A4R2LJ71_9FIRM</name>
<evidence type="ECO:0000313" key="2">
    <source>
        <dbReference type="Proteomes" id="UP000295711"/>
    </source>
</evidence>
<dbReference type="Proteomes" id="UP000295711">
    <property type="component" value="Unassembled WGS sequence"/>
</dbReference>
<reference evidence="1 2" key="1">
    <citation type="submission" date="2019-03" db="EMBL/GenBank/DDBJ databases">
        <title>Genomic Encyclopedia of Type Strains, Phase IV (KMG-IV): sequencing the most valuable type-strain genomes for metagenomic binning, comparative biology and taxonomic classification.</title>
        <authorList>
            <person name="Goeker M."/>
        </authorList>
    </citation>
    <scope>NUCLEOTIDE SEQUENCE [LARGE SCALE GENOMIC DNA]</scope>
    <source>
        <strain evidence="1 2">DSM 28559</strain>
    </source>
</reference>
<dbReference type="OrthoDB" id="9766496at2"/>
<sequence>MKNNKHMNFLKNIRISESQAKKKGSNREVYDNATHRKTEQEELNIQKELERRIEELFGTAEED</sequence>
<evidence type="ECO:0000313" key="1">
    <source>
        <dbReference type="EMBL" id="TCO85338.1"/>
    </source>
</evidence>
<gene>
    <name evidence="1" type="ORF">EV212_10359</name>
</gene>